<reference evidence="1" key="1">
    <citation type="journal article" date="2019" name="bioRxiv">
        <title>The Genome of the Zebra Mussel, Dreissena polymorpha: A Resource for Invasive Species Research.</title>
        <authorList>
            <person name="McCartney M.A."/>
            <person name="Auch B."/>
            <person name="Kono T."/>
            <person name="Mallez S."/>
            <person name="Zhang Y."/>
            <person name="Obille A."/>
            <person name="Becker A."/>
            <person name="Abrahante J.E."/>
            <person name="Garbe J."/>
            <person name="Badalamenti J.P."/>
            <person name="Herman A."/>
            <person name="Mangelson H."/>
            <person name="Liachko I."/>
            <person name="Sullivan S."/>
            <person name="Sone E.D."/>
            <person name="Koren S."/>
            <person name="Silverstein K.A.T."/>
            <person name="Beckman K.B."/>
            <person name="Gohl D.M."/>
        </authorList>
    </citation>
    <scope>NUCLEOTIDE SEQUENCE</scope>
    <source>
        <strain evidence="1">Duluth1</strain>
        <tissue evidence="1">Whole animal</tissue>
    </source>
</reference>
<dbReference type="AlphaFoldDB" id="A0A9D4ME50"/>
<organism evidence="1 2">
    <name type="scientific">Dreissena polymorpha</name>
    <name type="common">Zebra mussel</name>
    <name type="synonym">Mytilus polymorpha</name>
    <dbReference type="NCBI Taxonomy" id="45954"/>
    <lineage>
        <taxon>Eukaryota</taxon>
        <taxon>Metazoa</taxon>
        <taxon>Spiralia</taxon>
        <taxon>Lophotrochozoa</taxon>
        <taxon>Mollusca</taxon>
        <taxon>Bivalvia</taxon>
        <taxon>Autobranchia</taxon>
        <taxon>Heteroconchia</taxon>
        <taxon>Euheterodonta</taxon>
        <taxon>Imparidentia</taxon>
        <taxon>Neoheterodontei</taxon>
        <taxon>Myida</taxon>
        <taxon>Dreissenoidea</taxon>
        <taxon>Dreissenidae</taxon>
        <taxon>Dreissena</taxon>
    </lineage>
</organism>
<evidence type="ECO:0000313" key="2">
    <source>
        <dbReference type="Proteomes" id="UP000828390"/>
    </source>
</evidence>
<reference evidence="1" key="2">
    <citation type="submission" date="2020-11" db="EMBL/GenBank/DDBJ databases">
        <authorList>
            <person name="McCartney M.A."/>
            <person name="Auch B."/>
            <person name="Kono T."/>
            <person name="Mallez S."/>
            <person name="Becker A."/>
            <person name="Gohl D.M."/>
            <person name="Silverstein K.A.T."/>
            <person name="Koren S."/>
            <person name="Bechman K.B."/>
            <person name="Herman A."/>
            <person name="Abrahante J.E."/>
            <person name="Garbe J."/>
        </authorList>
    </citation>
    <scope>NUCLEOTIDE SEQUENCE</scope>
    <source>
        <strain evidence="1">Duluth1</strain>
        <tissue evidence="1">Whole animal</tissue>
    </source>
</reference>
<name>A0A9D4ME50_DREPO</name>
<protein>
    <submittedName>
        <fullName evidence="1">Uncharacterized protein</fullName>
    </submittedName>
</protein>
<keyword evidence="2" id="KW-1185">Reference proteome</keyword>
<gene>
    <name evidence="1" type="ORF">DPMN_039184</name>
</gene>
<comment type="caution">
    <text evidence="1">The sequence shown here is derived from an EMBL/GenBank/DDBJ whole genome shotgun (WGS) entry which is preliminary data.</text>
</comment>
<sequence length="156" mass="17860">MLKENRNIKHRLVSDLGRTFASGRNECSKYDSDASSEQGTVDLDPLYSGVSEPGLSFSIQTCDHERAPRQHLRSYDLNKHVANKVKLPKEHTDNIVNKNNIPASSRKINRTRKEDDIIYSVAKETKRTDDYVYSIVNKPKRTQVERTDTIESGKRP</sequence>
<proteinExistence type="predicted"/>
<accession>A0A9D4ME50</accession>
<dbReference type="Proteomes" id="UP000828390">
    <property type="component" value="Unassembled WGS sequence"/>
</dbReference>
<dbReference type="EMBL" id="JAIWYP010000002">
    <property type="protein sequence ID" value="KAH3875902.1"/>
    <property type="molecule type" value="Genomic_DNA"/>
</dbReference>
<evidence type="ECO:0000313" key="1">
    <source>
        <dbReference type="EMBL" id="KAH3875902.1"/>
    </source>
</evidence>